<dbReference type="InterPro" id="IPR023198">
    <property type="entry name" value="PGP-like_dom2"/>
</dbReference>
<keyword evidence="6" id="KW-1185">Reference proteome</keyword>
<evidence type="ECO:0000256" key="4">
    <source>
        <dbReference type="ARBA" id="ARBA00023277"/>
    </source>
</evidence>
<keyword evidence="3" id="KW-0460">Magnesium</keyword>
<dbReference type="InterPro" id="IPR036412">
    <property type="entry name" value="HAD-like_sf"/>
</dbReference>
<evidence type="ECO:0000256" key="3">
    <source>
        <dbReference type="ARBA" id="ARBA00022842"/>
    </source>
</evidence>
<dbReference type="SFLD" id="SFLDS00003">
    <property type="entry name" value="Haloacid_Dehalogenase"/>
    <property type="match status" value="1"/>
</dbReference>
<name>A0A2T3N4J0_9GAMM</name>
<dbReference type="EMBL" id="PYMC01000001">
    <property type="protein sequence ID" value="PSW07347.1"/>
    <property type="molecule type" value="Genomic_DNA"/>
</dbReference>
<dbReference type="SFLD" id="SFLDG01129">
    <property type="entry name" value="C1.5:_HAD__Beta-PGM__Phosphata"/>
    <property type="match status" value="1"/>
</dbReference>
<dbReference type="NCBIfam" id="TIGR01549">
    <property type="entry name" value="HAD-SF-IA-v1"/>
    <property type="match status" value="1"/>
</dbReference>
<dbReference type="GO" id="GO:0005829">
    <property type="term" value="C:cytosol"/>
    <property type="evidence" value="ECO:0007669"/>
    <property type="project" value="TreeGrafter"/>
</dbReference>
<gene>
    <name evidence="5" type="ORF">C9I89_01105</name>
</gene>
<evidence type="ECO:0000313" key="6">
    <source>
        <dbReference type="Proteomes" id="UP000240904"/>
    </source>
</evidence>
<dbReference type="PANTHER" id="PTHR43434:SF23">
    <property type="entry name" value="PHOSPHOGLYCOLATE PHOSPHATASE"/>
    <property type="match status" value="1"/>
</dbReference>
<dbReference type="InterPro" id="IPR023214">
    <property type="entry name" value="HAD_sf"/>
</dbReference>
<keyword evidence="1" id="KW-0479">Metal-binding</keyword>
<dbReference type="InterPro" id="IPR041492">
    <property type="entry name" value="HAD_2"/>
</dbReference>
<dbReference type="GO" id="GO:0008967">
    <property type="term" value="F:phosphoglycolate phosphatase activity"/>
    <property type="evidence" value="ECO:0007669"/>
    <property type="project" value="TreeGrafter"/>
</dbReference>
<dbReference type="SUPFAM" id="SSF56784">
    <property type="entry name" value="HAD-like"/>
    <property type="match status" value="1"/>
</dbReference>
<dbReference type="RefSeq" id="WP_107281500.1">
    <property type="nucleotide sequence ID" value="NZ_PYMC01000001.1"/>
</dbReference>
<dbReference type="GO" id="GO:0046872">
    <property type="term" value="F:metal ion binding"/>
    <property type="evidence" value="ECO:0007669"/>
    <property type="project" value="UniProtKB-KW"/>
</dbReference>
<dbReference type="AlphaFoldDB" id="A0A2T3N4J0"/>
<accession>A0A2T3N4J0</accession>
<dbReference type="Pfam" id="PF13419">
    <property type="entry name" value="HAD_2"/>
    <property type="match status" value="1"/>
</dbReference>
<dbReference type="InterPro" id="IPR006439">
    <property type="entry name" value="HAD-SF_hydro_IA"/>
</dbReference>
<dbReference type="OrthoDB" id="9776368at2"/>
<proteinExistence type="predicted"/>
<evidence type="ECO:0000256" key="2">
    <source>
        <dbReference type="ARBA" id="ARBA00022801"/>
    </source>
</evidence>
<keyword evidence="4" id="KW-0119">Carbohydrate metabolism</keyword>
<evidence type="ECO:0000256" key="1">
    <source>
        <dbReference type="ARBA" id="ARBA00022723"/>
    </source>
</evidence>
<evidence type="ECO:0000313" key="5">
    <source>
        <dbReference type="EMBL" id="PSW07347.1"/>
    </source>
</evidence>
<comment type="caution">
    <text evidence="5">The sequence shown here is derived from an EMBL/GenBank/DDBJ whole genome shotgun (WGS) entry which is preliminary data.</text>
</comment>
<dbReference type="Gene3D" id="1.10.150.240">
    <property type="entry name" value="Putative phosphatase, domain 2"/>
    <property type="match status" value="1"/>
</dbReference>
<dbReference type="PRINTS" id="PR00413">
    <property type="entry name" value="HADHALOGNASE"/>
</dbReference>
<dbReference type="GO" id="GO:0006281">
    <property type="term" value="P:DNA repair"/>
    <property type="evidence" value="ECO:0007669"/>
    <property type="project" value="TreeGrafter"/>
</dbReference>
<organism evidence="5 6">
    <name type="scientific">Photobacterium lipolyticum</name>
    <dbReference type="NCBI Taxonomy" id="266810"/>
    <lineage>
        <taxon>Bacteria</taxon>
        <taxon>Pseudomonadati</taxon>
        <taxon>Pseudomonadota</taxon>
        <taxon>Gammaproteobacteria</taxon>
        <taxon>Vibrionales</taxon>
        <taxon>Vibrionaceae</taxon>
        <taxon>Photobacterium</taxon>
    </lineage>
</organism>
<dbReference type="Gene3D" id="3.40.50.1000">
    <property type="entry name" value="HAD superfamily/HAD-like"/>
    <property type="match status" value="1"/>
</dbReference>
<sequence>MTKTIQAVLFDLDGTLLDTAPDMAEAANRVLADYGHGPLTAPQIKANTSYGAKGLLSAGFGVIPPHLELLELRQEFLDYYQQNICVGTSIFQGICQLLSYLEQQGIPWGIMTNKPRYLTDMLLPFFPELLKAQAIVCGDTLALAKPHPEPLLYASKILGVDHDRCAYIGDIEKDMIAARAANMHRYIAGWGYIGESHTPEHWEAHGILQTPEAFITTLKSQNERK</sequence>
<keyword evidence="2 5" id="KW-0378">Hydrolase</keyword>
<dbReference type="InterPro" id="IPR050155">
    <property type="entry name" value="HAD-like_hydrolase_sf"/>
</dbReference>
<reference evidence="5 6" key="1">
    <citation type="submission" date="2018-03" db="EMBL/GenBank/DDBJ databases">
        <title>Whole genome sequencing of Histamine producing bacteria.</title>
        <authorList>
            <person name="Butler K."/>
        </authorList>
    </citation>
    <scope>NUCLEOTIDE SEQUENCE [LARGE SCALE GENOMIC DNA]</scope>
    <source>
        <strain evidence="5 6">DSM 16190</strain>
    </source>
</reference>
<dbReference type="PANTHER" id="PTHR43434">
    <property type="entry name" value="PHOSPHOGLYCOLATE PHOSPHATASE"/>
    <property type="match status" value="1"/>
</dbReference>
<protein>
    <submittedName>
        <fullName evidence="5">HAD family hydrolase</fullName>
    </submittedName>
</protein>
<dbReference type="Proteomes" id="UP000240904">
    <property type="component" value="Unassembled WGS sequence"/>
</dbReference>